<dbReference type="Gene3D" id="3.30.2350.10">
    <property type="entry name" value="Pseudouridine synthase"/>
    <property type="match status" value="2"/>
</dbReference>
<evidence type="ECO:0000313" key="9">
    <source>
        <dbReference type="Proteomes" id="UP000747110"/>
    </source>
</evidence>
<dbReference type="Proteomes" id="UP000722791">
    <property type="component" value="Unassembled WGS sequence"/>
</dbReference>
<comment type="similarity">
    <text evidence="1">Belongs to the pseudouridine synthase TruB family.</text>
</comment>
<keyword evidence="3" id="KW-0819">tRNA processing</keyword>
<evidence type="ECO:0000256" key="4">
    <source>
        <dbReference type="ARBA" id="ARBA00023235"/>
    </source>
</evidence>
<evidence type="ECO:0000256" key="1">
    <source>
        <dbReference type="ARBA" id="ARBA00008999"/>
    </source>
</evidence>
<dbReference type="Proteomes" id="UP000747110">
    <property type="component" value="Unassembled WGS sequence"/>
</dbReference>
<dbReference type="InterPro" id="IPR020103">
    <property type="entry name" value="PsdUridine_synth_cat_dom_sf"/>
</dbReference>
<comment type="caution">
    <text evidence="7">The sequence shown here is derived from an EMBL/GenBank/DDBJ whole genome shotgun (WGS) entry which is preliminary data.</text>
</comment>
<dbReference type="EC" id="5.4.99.25" evidence="2"/>
<organism evidence="7 8">
    <name type="scientific">Volvox reticuliferus</name>
    <dbReference type="NCBI Taxonomy" id="1737510"/>
    <lineage>
        <taxon>Eukaryota</taxon>
        <taxon>Viridiplantae</taxon>
        <taxon>Chlorophyta</taxon>
        <taxon>core chlorophytes</taxon>
        <taxon>Chlorophyceae</taxon>
        <taxon>CS clade</taxon>
        <taxon>Chlamydomonadales</taxon>
        <taxon>Volvocaceae</taxon>
        <taxon>Volvox</taxon>
    </lineage>
</organism>
<evidence type="ECO:0000256" key="3">
    <source>
        <dbReference type="ARBA" id="ARBA00022694"/>
    </source>
</evidence>
<evidence type="ECO:0000313" key="8">
    <source>
        <dbReference type="Proteomes" id="UP000722791"/>
    </source>
</evidence>
<reference evidence="7" key="1">
    <citation type="journal article" date="2021" name="Proc. Natl. Acad. Sci. U.S.A.">
        <title>Three genomes in the algal genus Volvox reveal the fate of a haploid sex-determining region after a transition to homothallism.</title>
        <authorList>
            <person name="Yamamoto K."/>
            <person name="Hamaji T."/>
            <person name="Kawai-Toyooka H."/>
            <person name="Matsuzaki R."/>
            <person name="Takahashi F."/>
            <person name="Nishimura Y."/>
            <person name="Kawachi M."/>
            <person name="Noguchi H."/>
            <person name="Minakuchi Y."/>
            <person name="Umen J.G."/>
            <person name="Toyoda A."/>
            <person name="Nozaki H."/>
        </authorList>
    </citation>
    <scope>NUCLEOTIDE SEQUENCE</scope>
    <source>
        <strain evidence="7">NIES-3785</strain>
        <strain evidence="6">NIES-3786</strain>
    </source>
</reference>
<sequence>MAAIISAGPVLSASDAFRTPPRFAPQRFPFPLLPPSIFHATCLTVLAPNQTSPHRRPQPLRSLLMAAVALAPPPRATVTSFRHCPSNAWGQNVEWEYRPSVSPSSAANIPPFCHRRLGMMPPPRRRRRVGVAVAVTARTPSAAVPPAAPLDPPTVMTSFPAHLHHNVLSNGLLIVDKPPHWEVAEVVTAVQRATRADKVASVAPLDAAASGLMLLCFGAATRLSSKVEKAAKRYDGAMVLGAAAASADVRGSSYVSEALPWRGITDEELQEAADGMLVALGAGSSSLPGSSTSDGTIIQILSARYRLRQYPSSFEYYEEDKGSSLQTVALNLHDFKVWRASEDEICRTASSTAVAAVAAGAKPIIRTAGAAAFAPAARANDPSDLWVSGAADTVSVSSNNTRQQPGVDEGPNGDLTGRIVRFSMLLSGRAHVRSVVAMYGRRLRTCTCLDELRRTEVGSFSVADAWPLEAVLPIMERYKR</sequence>
<dbReference type="GO" id="GO:1990481">
    <property type="term" value="P:mRNA pseudouridine synthesis"/>
    <property type="evidence" value="ECO:0007669"/>
    <property type="project" value="TreeGrafter"/>
</dbReference>
<dbReference type="EMBL" id="BNCP01000044">
    <property type="protein sequence ID" value="GIL88349.1"/>
    <property type="molecule type" value="Genomic_DNA"/>
</dbReference>
<proteinExistence type="inferred from homology"/>
<dbReference type="SUPFAM" id="SSF55120">
    <property type="entry name" value="Pseudouridine synthase"/>
    <property type="match status" value="1"/>
</dbReference>
<protein>
    <recommendedName>
        <fullName evidence="2">tRNA pseudouridine(55) synthase</fullName>
        <ecNumber evidence="2">5.4.99.25</ecNumber>
    </recommendedName>
</protein>
<evidence type="ECO:0000313" key="7">
    <source>
        <dbReference type="EMBL" id="GIM11578.1"/>
    </source>
</evidence>
<dbReference type="GO" id="GO:0006400">
    <property type="term" value="P:tRNA modification"/>
    <property type="evidence" value="ECO:0007669"/>
    <property type="project" value="TreeGrafter"/>
</dbReference>
<dbReference type="OrthoDB" id="9995526at2759"/>
<feature type="domain" description="Pseudouridine synthase II N-terminal" evidence="5">
    <location>
        <begin position="192"/>
        <end position="274"/>
    </location>
</feature>
<dbReference type="GO" id="GO:0003723">
    <property type="term" value="F:RNA binding"/>
    <property type="evidence" value="ECO:0007669"/>
    <property type="project" value="InterPro"/>
</dbReference>
<dbReference type="PANTHER" id="PTHR13767">
    <property type="entry name" value="TRNA-PSEUDOURIDINE SYNTHASE"/>
    <property type="match status" value="1"/>
</dbReference>
<dbReference type="EMBL" id="BNCQ01000039">
    <property type="protein sequence ID" value="GIM11578.1"/>
    <property type="molecule type" value="Genomic_DNA"/>
</dbReference>
<dbReference type="InterPro" id="IPR014780">
    <property type="entry name" value="tRNA_psdUridine_synth_TruB"/>
</dbReference>
<evidence type="ECO:0000259" key="5">
    <source>
        <dbReference type="Pfam" id="PF01509"/>
    </source>
</evidence>
<accession>A0A8J4LVA5</accession>
<name>A0A8J4LVA5_9CHLO</name>
<keyword evidence="4" id="KW-0413">Isomerase</keyword>
<dbReference type="GO" id="GO:0160148">
    <property type="term" value="F:tRNA pseudouridine(55) synthase activity"/>
    <property type="evidence" value="ECO:0007669"/>
    <property type="project" value="UniProtKB-EC"/>
</dbReference>
<dbReference type="GO" id="GO:0005634">
    <property type="term" value="C:nucleus"/>
    <property type="evidence" value="ECO:0007669"/>
    <property type="project" value="TreeGrafter"/>
</dbReference>
<evidence type="ECO:0000256" key="2">
    <source>
        <dbReference type="ARBA" id="ARBA00012787"/>
    </source>
</evidence>
<dbReference type="AlphaFoldDB" id="A0A8J4LVA5"/>
<dbReference type="InterPro" id="IPR002501">
    <property type="entry name" value="PsdUridine_synth_N"/>
</dbReference>
<dbReference type="PANTHER" id="PTHR13767:SF2">
    <property type="entry name" value="PSEUDOURIDYLATE SYNTHASE TRUB1"/>
    <property type="match status" value="1"/>
</dbReference>
<gene>
    <name evidence="6" type="ORF">Vretifemale_16319</name>
    <name evidence="7" type="ORF">Vretimale_15058</name>
</gene>
<dbReference type="Pfam" id="PF01509">
    <property type="entry name" value="TruB_N"/>
    <property type="match status" value="1"/>
</dbReference>
<keyword evidence="9" id="KW-1185">Reference proteome</keyword>
<evidence type="ECO:0000313" key="6">
    <source>
        <dbReference type="EMBL" id="GIL88349.1"/>
    </source>
</evidence>